<evidence type="ECO:0000256" key="3">
    <source>
        <dbReference type="ARBA" id="ARBA00022490"/>
    </source>
</evidence>
<accession>A0A4U0UI19</accession>
<feature type="domain" description="Protein arginine N-methyltransferase 3-like C2H2 zinc finger" evidence="7">
    <location>
        <begin position="95"/>
        <end position="139"/>
    </location>
</feature>
<feature type="region of interest" description="Disordered" evidence="6">
    <location>
        <begin position="151"/>
        <end position="185"/>
    </location>
</feature>
<proteinExistence type="predicted"/>
<dbReference type="InterPro" id="IPR049482">
    <property type="entry name" value="ANM3-like_C2H2_Zf"/>
</dbReference>
<dbReference type="GO" id="GO:0035242">
    <property type="term" value="F:protein-arginine omega-N asymmetric methyltransferase activity"/>
    <property type="evidence" value="ECO:0007669"/>
    <property type="project" value="UniProtKB-EC"/>
</dbReference>
<evidence type="ECO:0000256" key="5">
    <source>
        <dbReference type="ARBA" id="ARBA00022833"/>
    </source>
</evidence>
<keyword evidence="3" id="KW-0963">Cytoplasm</keyword>
<sequence>MQDKLPAGWEVSNSQGSWVAPAPPDRDDEDAADIGAEDGLEPDDLRPDSPGWEDLEQEVEEVQVKSLLDDEVFGSVRAMVEHCKSQHHFDLDEIRKGHTLDFYATMRLVNYIRTQVASGNSKPDCSNPQAWMDDKYMQPVLEDDALLYSIDDLAKPEDPSDPLAQPVEGEQPTEGQKMLVDRALR</sequence>
<evidence type="ECO:0000259" key="7">
    <source>
        <dbReference type="Pfam" id="PF21137"/>
    </source>
</evidence>
<evidence type="ECO:0000256" key="2">
    <source>
        <dbReference type="ARBA" id="ARBA00011925"/>
    </source>
</evidence>
<keyword evidence="4" id="KW-0479">Metal-binding</keyword>
<reference evidence="8 9" key="1">
    <citation type="submission" date="2017-03" db="EMBL/GenBank/DDBJ databases">
        <title>Genomes of endolithic fungi from Antarctica.</title>
        <authorList>
            <person name="Coleine C."/>
            <person name="Masonjones S."/>
            <person name="Stajich J.E."/>
        </authorList>
    </citation>
    <scope>NUCLEOTIDE SEQUENCE [LARGE SCALE GENOMIC DNA]</scope>
    <source>
        <strain evidence="8 9">CCFEE 6315</strain>
    </source>
</reference>
<dbReference type="AlphaFoldDB" id="A0A4U0UI19"/>
<organism evidence="8 9">
    <name type="scientific">Salinomyces thailandicus</name>
    <dbReference type="NCBI Taxonomy" id="706561"/>
    <lineage>
        <taxon>Eukaryota</taxon>
        <taxon>Fungi</taxon>
        <taxon>Dikarya</taxon>
        <taxon>Ascomycota</taxon>
        <taxon>Pezizomycotina</taxon>
        <taxon>Dothideomycetes</taxon>
        <taxon>Dothideomycetidae</taxon>
        <taxon>Mycosphaerellales</taxon>
        <taxon>Teratosphaeriaceae</taxon>
        <taxon>Salinomyces</taxon>
    </lineage>
</organism>
<keyword evidence="5" id="KW-0862">Zinc</keyword>
<comment type="caution">
    <text evidence="8">The sequence shown here is derived from an EMBL/GenBank/DDBJ whole genome shotgun (WGS) entry which is preliminary data.</text>
</comment>
<protein>
    <recommendedName>
        <fullName evidence="2">type I protein arginine methyltransferase</fullName>
        <ecNumber evidence="2">2.1.1.319</ecNumber>
    </recommendedName>
</protein>
<name>A0A4U0UI19_9PEZI</name>
<feature type="region of interest" description="Disordered" evidence="6">
    <location>
        <begin position="1"/>
        <end position="51"/>
    </location>
</feature>
<dbReference type="EC" id="2.1.1.319" evidence="2"/>
<feature type="compositionally biased region" description="Acidic residues" evidence="6">
    <location>
        <begin position="26"/>
        <end position="42"/>
    </location>
</feature>
<evidence type="ECO:0000256" key="1">
    <source>
        <dbReference type="ARBA" id="ARBA00004496"/>
    </source>
</evidence>
<evidence type="ECO:0000256" key="6">
    <source>
        <dbReference type="SAM" id="MobiDB-lite"/>
    </source>
</evidence>
<dbReference type="Proteomes" id="UP000308549">
    <property type="component" value="Unassembled WGS sequence"/>
</dbReference>
<evidence type="ECO:0000256" key="4">
    <source>
        <dbReference type="ARBA" id="ARBA00022723"/>
    </source>
</evidence>
<dbReference type="GO" id="GO:0005737">
    <property type="term" value="C:cytoplasm"/>
    <property type="evidence" value="ECO:0007669"/>
    <property type="project" value="UniProtKB-SubCell"/>
</dbReference>
<dbReference type="PANTHER" id="PTHR13267">
    <property type="entry name" value="ZINC FINGER PROTEIN 277"/>
    <property type="match status" value="1"/>
</dbReference>
<gene>
    <name evidence="8" type="ORF">B0A50_00215</name>
</gene>
<dbReference type="EMBL" id="NAJL01000001">
    <property type="protein sequence ID" value="TKA34235.1"/>
    <property type="molecule type" value="Genomic_DNA"/>
</dbReference>
<dbReference type="GO" id="GO:0046872">
    <property type="term" value="F:metal ion binding"/>
    <property type="evidence" value="ECO:0007669"/>
    <property type="project" value="UniProtKB-KW"/>
</dbReference>
<dbReference type="Pfam" id="PF21137">
    <property type="entry name" value="ANM3_C2H2_Zf"/>
    <property type="match status" value="1"/>
</dbReference>
<dbReference type="OrthoDB" id="7848332at2759"/>
<evidence type="ECO:0000313" key="9">
    <source>
        <dbReference type="Proteomes" id="UP000308549"/>
    </source>
</evidence>
<dbReference type="InterPro" id="IPR036236">
    <property type="entry name" value="Znf_C2H2_sf"/>
</dbReference>
<dbReference type="InterPro" id="IPR040048">
    <property type="entry name" value="ZNF277"/>
</dbReference>
<comment type="subcellular location">
    <subcellularLocation>
        <location evidence="1">Cytoplasm</location>
    </subcellularLocation>
</comment>
<keyword evidence="9" id="KW-1185">Reference proteome</keyword>
<evidence type="ECO:0000313" key="8">
    <source>
        <dbReference type="EMBL" id="TKA34235.1"/>
    </source>
</evidence>
<dbReference type="SUPFAM" id="SSF57667">
    <property type="entry name" value="beta-beta-alpha zinc fingers"/>
    <property type="match status" value="1"/>
</dbReference>
<dbReference type="PANTHER" id="PTHR13267:SF3">
    <property type="entry name" value="ZINC FINGER PROTEIN 277"/>
    <property type="match status" value="1"/>
</dbReference>